<feature type="chain" id="PRO_5038415466" evidence="2">
    <location>
        <begin position="25"/>
        <end position="301"/>
    </location>
</feature>
<proteinExistence type="predicted"/>
<accession>A0A9D3YQ72</accession>
<keyword evidence="4" id="KW-1185">Reference proteome</keyword>
<evidence type="ECO:0000313" key="3">
    <source>
        <dbReference type="EMBL" id="KAH3705022.1"/>
    </source>
</evidence>
<evidence type="ECO:0000256" key="2">
    <source>
        <dbReference type="SAM" id="SignalP"/>
    </source>
</evidence>
<name>A0A9D3YQ72_DREPO</name>
<protein>
    <submittedName>
        <fullName evidence="3">Uncharacterized protein</fullName>
    </submittedName>
</protein>
<feature type="signal peptide" evidence="2">
    <location>
        <begin position="1"/>
        <end position="24"/>
    </location>
</feature>
<sequence length="301" mass="34267">MEMLCVPKNSAVLALSLLVQVCSAGIGIMVGGPVLSRDEDDWEPVYRIYEGQEWDSHDDYLSQERGARFGDKDDSQFRSWKLDQWHHDKIHKVKVELYDDGDEVAEFEFEGTMQNLTSFFSPANLRRSSYGDIPDGLSGTRFPGDDFSFDGDDDSRHWAISSVHKGDCRNDEGWIQVIDKPTPGRDRCVCGYENVAKYPTIMYAKENRKARWGDRNAVGHADMMQVSVSHVPYPARQQPRAPVMQQPVVMSQQPPQMMPQQPPQMMQPQPPMMQPQMVQQQPGMMPMFPQQVAMYSGDDGK</sequence>
<dbReference type="AlphaFoldDB" id="A0A9D3YQ72"/>
<organism evidence="3 4">
    <name type="scientific">Dreissena polymorpha</name>
    <name type="common">Zebra mussel</name>
    <name type="synonym">Mytilus polymorpha</name>
    <dbReference type="NCBI Taxonomy" id="45954"/>
    <lineage>
        <taxon>Eukaryota</taxon>
        <taxon>Metazoa</taxon>
        <taxon>Spiralia</taxon>
        <taxon>Lophotrochozoa</taxon>
        <taxon>Mollusca</taxon>
        <taxon>Bivalvia</taxon>
        <taxon>Autobranchia</taxon>
        <taxon>Heteroconchia</taxon>
        <taxon>Euheterodonta</taxon>
        <taxon>Imparidentia</taxon>
        <taxon>Neoheterodontei</taxon>
        <taxon>Myida</taxon>
        <taxon>Dreissenoidea</taxon>
        <taxon>Dreissenidae</taxon>
        <taxon>Dreissena</taxon>
    </lineage>
</organism>
<dbReference type="EMBL" id="JAIWYP010000015">
    <property type="protein sequence ID" value="KAH3705022.1"/>
    <property type="molecule type" value="Genomic_DNA"/>
</dbReference>
<feature type="region of interest" description="Disordered" evidence="1">
    <location>
        <begin position="253"/>
        <end position="276"/>
    </location>
</feature>
<gene>
    <name evidence="3" type="ORF">DPMN_080085</name>
</gene>
<dbReference type="Proteomes" id="UP000828390">
    <property type="component" value="Unassembled WGS sequence"/>
</dbReference>
<comment type="caution">
    <text evidence="3">The sequence shown here is derived from an EMBL/GenBank/DDBJ whole genome shotgun (WGS) entry which is preliminary data.</text>
</comment>
<evidence type="ECO:0000256" key="1">
    <source>
        <dbReference type="SAM" id="MobiDB-lite"/>
    </source>
</evidence>
<reference evidence="3" key="1">
    <citation type="journal article" date="2019" name="bioRxiv">
        <title>The Genome of the Zebra Mussel, Dreissena polymorpha: A Resource for Invasive Species Research.</title>
        <authorList>
            <person name="McCartney M.A."/>
            <person name="Auch B."/>
            <person name="Kono T."/>
            <person name="Mallez S."/>
            <person name="Zhang Y."/>
            <person name="Obille A."/>
            <person name="Becker A."/>
            <person name="Abrahante J.E."/>
            <person name="Garbe J."/>
            <person name="Badalamenti J.P."/>
            <person name="Herman A."/>
            <person name="Mangelson H."/>
            <person name="Liachko I."/>
            <person name="Sullivan S."/>
            <person name="Sone E.D."/>
            <person name="Koren S."/>
            <person name="Silverstein K.A.T."/>
            <person name="Beckman K.B."/>
            <person name="Gohl D.M."/>
        </authorList>
    </citation>
    <scope>NUCLEOTIDE SEQUENCE</scope>
    <source>
        <strain evidence="3">Duluth1</strain>
        <tissue evidence="3">Whole animal</tissue>
    </source>
</reference>
<evidence type="ECO:0000313" key="4">
    <source>
        <dbReference type="Proteomes" id="UP000828390"/>
    </source>
</evidence>
<dbReference type="OrthoDB" id="6092715at2759"/>
<keyword evidence="2" id="KW-0732">Signal</keyword>
<reference evidence="3" key="2">
    <citation type="submission" date="2020-11" db="EMBL/GenBank/DDBJ databases">
        <authorList>
            <person name="McCartney M.A."/>
            <person name="Auch B."/>
            <person name="Kono T."/>
            <person name="Mallez S."/>
            <person name="Becker A."/>
            <person name="Gohl D.M."/>
            <person name="Silverstein K.A.T."/>
            <person name="Koren S."/>
            <person name="Bechman K.B."/>
            <person name="Herman A."/>
            <person name="Abrahante J.E."/>
            <person name="Garbe J."/>
        </authorList>
    </citation>
    <scope>NUCLEOTIDE SEQUENCE</scope>
    <source>
        <strain evidence="3">Duluth1</strain>
        <tissue evidence="3">Whole animal</tissue>
    </source>
</reference>